<evidence type="ECO:0000259" key="5">
    <source>
        <dbReference type="PROSITE" id="PS50835"/>
    </source>
</evidence>
<dbReference type="EMBL" id="JAHUTI010023746">
    <property type="protein sequence ID" value="MED6240325.1"/>
    <property type="molecule type" value="Genomic_DNA"/>
</dbReference>
<dbReference type="PROSITE" id="PS50835">
    <property type="entry name" value="IG_LIKE"/>
    <property type="match status" value="1"/>
</dbReference>
<dbReference type="InterPro" id="IPR007110">
    <property type="entry name" value="Ig-like_dom"/>
</dbReference>
<organism evidence="6 7">
    <name type="scientific">Ataeniobius toweri</name>
    <dbReference type="NCBI Taxonomy" id="208326"/>
    <lineage>
        <taxon>Eukaryota</taxon>
        <taxon>Metazoa</taxon>
        <taxon>Chordata</taxon>
        <taxon>Craniata</taxon>
        <taxon>Vertebrata</taxon>
        <taxon>Euteleostomi</taxon>
        <taxon>Actinopterygii</taxon>
        <taxon>Neopterygii</taxon>
        <taxon>Teleostei</taxon>
        <taxon>Neoteleostei</taxon>
        <taxon>Acanthomorphata</taxon>
        <taxon>Ovalentaria</taxon>
        <taxon>Atherinomorphae</taxon>
        <taxon>Cyprinodontiformes</taxon>
        <taxon>Goodeidae</taxon>
        <taxon>Ataeniobius</taxon>
    </lineage>
</organism>
<dbReference type="SUPFAM" id="SSF48726">
    <property type="entry name" value="Immunoglobulin"/>
    <property type="match status" value="1"/>
</dbReference>
<accession>A0ABU7ASC2</accession>
<feature type="signal peptide" evidence="4">
    <location>
        <begin position="1"/>
        <end position="22"/>
    </location>
</feature>
<comment type="caution">
    <text evidence="6">The sequence shown here is derived from an EMBL/GenBank/DDBJ whole genome shotgun (WGS) entry which is preliminary data.</text>
</comment>
<evidence type="ECO:0000313" key="6">
    <source>
        <dbReference type="EMBL" id="MED6240325.1"/>
    </source>
</evidence>
<evidence type="ECO:0000256" key="4">
    <source>
        <dbReference type="SAM" id="SignalP"/>
    </source>
</evidence>
<evidence type="ECO:0000313" key="7">
    <source>
        <dbReference type="Proteomes" id="UP001345963"/>
    </source>
</evidence>
<dbReference type="Pfam" id="PF07686">
    <property type="entry name" value="V-set"/>
    <property type="match status" value="1"/>
</dbReference>
<dbReference type="PANTHER" id="PTHR24100:SF151">
    <property type="entry name" value="ICOS LIGAND"/>
    <property type="match status" value="1"/>
</dbReference>
<evidence type="ECO:0000256" key="2">
    <source>
        <dbReference type="ARBA" id="ARBA00023136"/>
    </source>
</evidence>
<evidence type="ECO:0000256" key="3">
    <source>
        <dbReference type="ARBA" id="ARBA00023319"/>
    </source>
</evidence>
<dbReference type="SMART" id="SM00406">
    <property type="entry name" value="IGv"/>
    <property type="match status" value="1"/>
</dbReference>
<comment type="subcellular location">
    <subcellularLocation>
        <location evidence="1">Membrane</location>
    </subcellularLocation>
</comment>
<keyword evidence="7" id="KW-1185">Reference proteome</keyword>
<dbReference type="PANTHER" id="PTHR24100">
    <property type="entry name" value="BUTYROPHILIN"/>
    <property type="match status" value="1"/>
</dbReference>
<dbReference type="SMART" id="SM00409">
    <property type="entry name" value="IG"/>
    <property type="match status" value="1"/>
</dbReference>
<keyword evidence="2" id="KW-0472">Membrane</keyword>
<dbReference type="InterPro" id="IPR013106">
    <property type="entry name" value="Ig_V-set"/>
</dbReference>
<dbReference type="Gene3D" id="2.60.40.10">
    <property type="entry name" value="Immunoglobulins"/>
    <property type="match status" value="1"/>
</dbReference>
<keyword evidence="4" id="KW-0732">Signal</keyword>
<reference evidence="6 7" key="1">
    <citation type="submission" date="2021-07" db="EMBL/GenBank/DDBJ databases">
        <authorList>
            <person name="Palmer J.M."/>
        </authorList>
    </citation>
    <scope>NUCLEOTIDE SEQUENCE [LARGE SCALE GENOMIC DNA]</scope>
    <source>
        <strain evidence="6 7">AT_MEX2019</strain>
        <tissue evidence="6">Muscle</tissue>
    </source>
</reference>
<dbReference type="Proteomes" id="UP001345963">
    <property type="component" value="Unassembled WGS sequence"/>
</dbReference>
<sequence>MDSLATFSLVSVLIIFISPVSTDQSNITAESGQDIILPCRAPDSKPVIAVEWTRTDLGSEYVLLYRDEKINLENQLPSYKNRVDLKATQMKDGDVSLALKNVTTVDRGTYECRFFQKETSTSMETILIINLDVFPPGIIWRTTHQTMMSYDLSVMILSFHQDWNRESQGCSNAVGHIKTPNLRVRIKGQQEGTNRTSSDLHWGSVESSWLYSRHIKAVVHNFS</sequence>
<feature type="chain" id="PRO_5047181010" description="Ig-like domain-containing protein" evidence="4">
    <location>
        <begin position="23"/>
        <end position="223"/>
    </location>
</feature>
<keyword evidence="3" id="KW-0393">Immunoglobulin domain</keyword>
<name>A0ABU7ASC2_9TELE</name>
<dbReference type="InterPro" id="IPR050504">
    <property type="entry name" value="IgSF_BTN/MOG"/>
</dbReference>
<proteinExistence type="predicted"/>
<dbReference type="InterPro" id="IPR013783">
    <property type="entry name" value="Ig-like_fold"/>
</dbReference>
<dbReference type="InterPro" id="IPR036179">
    <property type="entry name" value="Ig-like_dom_sf"/>
</dbReference>
<gene>
    <name evidence="6" type="ORF">ATANTOWER_019455</name>
</gene>
<dbReference type="InterPro" id="IPR003599">
    <property type="entry name" value="Ig_sub"/>
</dbReference>
<evidence type="ECO:0000256" key="1">
    <source>
        <dbReference type="ARBA" id="ARBA00004370"/>
    </source>
</evidence>
<protein>
    <recommendedName>
        <fullName evidence="5">Ig-like domain-containing protein</fullName>
    </recommendedName>
</protein>
<feature type="domain" description="Ig-like" evidence="5">
    <location>
        <begin position="19"/>
        <end position="122"/>
    </location>
</feature>